<dbReference type="Pfam" id="PF07716">
    <property type="entry name" value="bZIP_2"/>
    <property type="match status" value="1"/>
</dbReference>
<feature type="domain" description="BZIP" evidence="7">
    <location>
        <begin position="113"/>
        <end position="172"/>
    </location>
</feature>
<keyword evidence="6" id="KW-0175">Coiled coil</keyword>
<dbReference type="RefSeq" id="XP_020074700.1">
    <property type="nucleotide sequence ID" value="XM_020223122.1"/>
</dbReference>
<feature type="coiled-coil region" evidence="6">
    <location>
        <begin position="134"/>
        <end position="175"/>
    </location>
</feature>
<proteinExistence type="predicted"/>
<dbReference type="GO" id="GO:0001228">
    <property type="term" value="F:DNA-binding transcription activator activity, RNA polymerase II-specific"/>
    <property type="evidence" value="ECO:0007669"/>
    <property type="project" value="TreeGrafter"/>
</dbReference>
<evidence type="ECO:0000256" key="2">
    <source>
        <dbReference type="ARBA" id="ARBA00023015"/>
    </source>
</evidence>
<keyword evidence="9" id="KW-1185">Reference proteome</keyword>
<dbReference type="OrthoDB" id="1939598at2759"/>
<dbReference type="SUPFAM" id="SSF57959">
    <property type="entry name" value="Leucine zipper domain"/>
    <property type="match status" value="1"/>
</dbReference>
<organism evidence="8 9">
    <name type="scientific">Hyphopichia burtonii NRRL Y-1933</name>
    <dbReference type="NCBI Taxonomy" id="984485"/>
    <lineage>
        <taxon>Eukaryota</taxon>
        <taxon>Fungi</taxon>
        <taxon>Dikarya</taxon>
        <taxon>Ascomycota</taxon>
        <taxon>Saccharomycotina</taxon>
        <taxon>Pichiomycetes</taxon>
        <taxon>Debaryomycetaceae</taxon>
        <taxon>Hyphopichia</taxon>
    </lineage>
</organism>
<dbReference type="STRING" id="984485.A0A1E4REG6"/>
<dbReference type="InterPro" id="IPR046347">
    <property type="entry name" value="bZIP_sf"/>
</dbReference>
<evidence type="ECO:0000256" key="3">
    <source>
        <dbReference type="ARBA" id="ARBA00023125"/>
    </source>
</evidence>
<dbReference type="InterPro" id="IPR004827">
    <property type="entry name" value="bZIP"/>
</dbReference>
<dbReference type="EMBL" id="KV454544">
    <property type="protein sequence ID" value="ODV65633.1"/>
    <property type="molecule type" value="Genomic_DNA"/>
</dbReference>
<dbReference type="PROSITE" id="PS50217">
    <property type="entry name" value="BZIP"/>
    <property type="match status" value="1"/>
</dbReference>
<keyword evidence="2" id="KW-0805">Transcription regulation</keyword>
<evidence type="ECO:0000259" key="7">
    <source>
        <dbReference type="PROSITE" id="PS50217"/>
    </source>
</evidence>
<dbReference type="GeneID" id="30997671"/>
<dbReference type="AlphaFoldDB" id="A0A1E4REG6"/>
<dbReference type="PROSITE" id="PS00036">
    <property type="entry name" value="BZIP_BASIC"/>
    <property type="match status" value="1"/>
</dbReference>
<name>A0A1E4REG6_9ASCO</name>
<keyword evidence="5" id="KW-0539">Nucleus</keyword>
<dbReference type="GO" id="GO:0000977">
    <property type="term" value="F:RNA polymerase II transcription regulatory region sequence-specific DNA binding"/>
    <property type="evidence" value="ECO:0007669"/>
    <property type="project" value="TreeGrafter"/>
</dbReference>
<accession>A0A1E4REG6</accession>
<dbReference type="PANTHER" id="PTHR13044">
    <property type="entry name" value="ACTIVATING TRANSCRIPTION FACTOR ATF 4/5"/>
    <property type="match status" value="1"/>
</dbReference>
<evidence type="ECO:0000256" key="5">
    <source>
        <dbReference type="ARBA" id="ARBA00023242"/>
    </source>
</evidence>
<evidence type="ECO:0000256" key="4">
    <source>
        <dbReference type="ARBA" id="ARBA00023163"/>
    </source>
</evidence>
<evidence type="ECO:0000313" key="9">
    <source>
        <dbReference type="Proteomes" id="UP000095085"/>
    </source>
</evidence>
<comment type="subcellular location">
    <subcellularLocation>
        <location evidence="1">Nucleus</location>
    </subcellularLocation>
</comment>
<dbReference type="CDD" id="cd14705">
    <property type="entry name" value="bZIP_Zip1"/>
    <property type="match status" value="1"/>
</dbReference>
<dbReference type="PANTHER" id="PTHR13044:SF14">
    <property type="entry name" value="CRYPTOCEPHAL, ISOFORM A"/>
    <property type="match status" value="1"/>
</dbReference>
<dbReference type="Gene3D" id="1.20.5.170">
    <property type="match status" value="1"/>
</dbReference>
<gene>
    <name evidence="8" type="ORF">HYPBUDRAFT_227438</name>
</gene>
<keyword evidence="4" id="KW-0804">Transcription</keyword>
<reference evidence="9" key="1">
    <citation type="submission" date="2016-05" db="EMBL/GenBank/DDBJ databases">
        <title>Comparative genomics of biotechnologically important yeasts.</title>
        <authorList>
            <consortium name="DOE Joint Genome Institute"/>
            <person name="Riley R."/>
            <person name="Haridas S."/>
            <person name="Wolfe K.H."/>
            <person name="Lopes M.R."/>
            <person name="Hittinger C.T."/>
            <person name="Goker M."/>
            <person name="Salamov A."/>
            <person name="Wisecaver J."/>
            <person name="Long T.M."/>
            <person name="Aerts A.L."/>
            <person name="Barry K."/>
            <person name="Choi C."/>
            <person name="Clum A."/>
            <person name="Coughlan A.Y."/>
            <person name="Deshpande S."/>
            <person name="Douglass A.P."/>
            <person name="Hanson S.J."/>
            <person name="Klenk H.-P."/>
            <person name="Labutti K."/>
            <person name="Lapidus A."/>
            <person name="Lindquist E."/>
            <person name="Lipzen A."/>
            <person name="Meier-Kolthoff J.P."/>
            <person name="Ohm R.A."/>
            <person name="Otillar R.P."/>
            <person name="Pangilinan J."/>
            <person name="Peng Y."/>
            <person name="Rokas A."/>
            <person name="Rosa C.A."/>
            <person name="Scheuner C."/>
            <person name="Sibirny A.A."/>
            <person name="Slot J.C."/>
            <person name="Stielow J.B."/>
            <person name="Sun H."/>
            <person name="Kurtzman C.P."/>
            <person name="Blackwell M."/>
            <person name="Grigoriev I.V."/>
            <person name="Jeffries T.W."/>
        </authorList>
    </citation>
    <scope>NUCLEOTIDE SEQUENCE [LARGE SCALE GENOMIC DNA]</scope>
    <source>
        <strain evidence="9">NRRL Y-1933</strain>
    </source>
</reference>
<protein>
    <recommendedName>
        <fullName evidence="7">BZIP domain-containing protein</fullName>
    </recommendedName>
</protein>
<dbReference type="Proteomes" id="UP000095085">
    <property type="component" value="Unassembled WGS sequence"/>
</dbReference>
<evidence type="ECO:0000256" key="1">
    <source>
        <dbReference type="ARBA" id="ARBA00004123"/>
    </source>
</evidence>
<evidence type="ECO:0000313" key="8">
    <source>
        <dbReference type="EMBL" id="ODV65633.1"/>
    </source>
</evidence>
<evidence type="ECO:0000256" key="6">
    <source>
        <dbReference type="SAM" id="Coils"/>
    </source>
</evidence>
<dbReference type="GO" id="GO:0005634">
    <property type="term" value="C:nucleus"/>
    <property type="evidence" value="ECO:0007669"/>
    <property type="project" value="UniProtKB-SubCell"/>
</dbReference>
<dbReference type="GO" id="GO:0089713">
    <property type="term" value="C:Cbf1-Met4-Met28 complex"/>
    <property type="evidence" value="ECO:0007669"/>
    <property type="project" value="TreeGrafter"/>
</dbReference>
<sequence>MNFQPTDYLTNLNLDFDQDVSPRLNDTPSTTSTNDLDLFSGVEFFDLDVFSNDSSAPSKQQQRLQKDDLSQFLNLPGPKAESNQVSEEVSEQVQPQEEQLIPPTRKIATAAVEDKRKRNTAASARFRIKKKLKEQQMEQHAKELQDRIGSLEKKMKTLEMENKCLKNLILQKNEDKNFDLLESIKKRSRLDSDYQFTT</sequence>
<keyword evidence="3" id="KW-0238">DNA-binding</keyword>